<accession>A0A0R3VXS3</accession>
<dbReference type="EMBL" id="UYRS01001228">
    <property type="protein sequence ID" value="VDK24584.1"/>
    <property type="molecule type" value="Genomic_DNA"/>
</dbReference>
<dbReference type="PANTHER" id="PTHR11811">
    <property type="entry name" value="6-PHOSPHOGLUCONATE DEHYDROGENASE"/>
    <property type="match status" value="1"/>
</dbReference>
<dbReference type="Pfam" id="PF03446">
    <property type="entry name" value="NAD_binding_2"/>
    <property type="match status" value="1"/>
</dbReference>
<dbReference type="OrthoDB" id="434986at2759"/>
<dbReference type="InterPro" id="IPR006183">
    <property type="entry name" value="Pgluconate_DH"/>
</dbReference>
<organism evidence="4">
    <name type="scientific">Taenia asiatica</name>
    <name type="common">Asian tapeworm</name>
    <dbReference type="NCBI Taxonomy" id="60517"/>
    <lineage>
        <taxon>Eukaryota</taxon>
        <taxon>Metazoa</taxon>
        <taxon>Spiralia</taxon>
        <taxon>Lophotrochozoa</taxon>
        <taxon>Platyhelminthes</taxon>
        <taxon>Cestoda</taxon>
        <taxon>Eucestoda</taxon>
        <taxon>Cyclophyllidea</taxon>
        <taxon>Taeniidae</taxon>
        <taxon>Taenia</taxon>
    </lineage>
</organism>
<evidence type="ECO:0000313" key="4">
    <source>
        <dbReference type="WBParaSite" id="TASK_0000221701-mRNA-1"/>
    </source>
</evidence>
<dbReference type="STRING" id="60517.A0A0R3VXS3"/>
<dbReference type="Proteomes" id="UP000282613">
    <property type="component" value="Unassembled WGS sequence"/>
</dbReference>
<dbReference type="WBParaSite" id="TASK_0000221701-mRNA-1">
    <property type="protein sequence ID" value="TASK_0000221701-mRNA-1"/>
    <property type="gene ID" value="TASK_0000221701"/>
</dbReference>
<evidence type="ECO:0000313" key="3">
    <source>
        <dbReference type="Proteomes" id="UP000282613"/>
    </source>
</evidence>
<reference evidence="4" key="1">
    <citation type="submission" date="2017-02" db="UniProtKB">
        <authorList>
            <consortium name="WormBaseParasite"/>
        </authorList>
    </citation>
    <scope>IDENTIFICATION</scope>
</reference>
<reference evidence="2 3" key="2">
    <citation type="submission" date="2018-11" db="EMBL/GenBank/DDBJ databases">
        <authorList>
            <consortium name="Pathogen Informatics"/>
        </authorList>
    </citation>
    <scope>NUCLEOTIDE SEQUENCE [LARGE SCALE GENOMIC DNA]</scope>
</reference>
<evidence type="ECO:0000313" key="2">
    <source>
        <dbReference type="EMBL" id="VDK24584.1"/>
    </source>
</evidence>
<keyword evidence="3" id="KW-1185">Reference proteome</keyword>
<dbReference type="Gene3D" id="3.40.50.720">
    <property type="entry name" value="NAD(P)-binding Rossmann-like Domain"/>
    <property type="match status" value="1"/>
</dbReference>
<proteinExistence type="predicted"/>
<dbReference type="AlphaFoldDB" id="A0A0R3VXS3"/>
<dbReference type="GO" id="GO:0004616">
    <property type="term" value="F:phosphogluconate dehydrogenase (decarboxylating) activity"/>
    <property type="evidence" value="ECO:0007669"/>
    <property type="project" value="InterPro"/>
</dbReference>
<protein>
    <submittedName>
        <fullName evidence="4">NAD_binding_2 domain-containing protein</fullName>
    </submittedName>
</protein>
<dbReference type="GO" id="GO:0050661">
    <property type="term" value="F:NADP binding"/>
    <property type="evidence" value="ECO:0007669"/>
    <property type="project" value="InterPro"/>
</dbReference>
<name>A0A0R3VXS3_TAEAS</name>
<dbReference type="SUPFAM" id="SSF51735">
    <property type="entry name" value="NAD(P)-binding Rossmann-fold domains"/>
    <property type="match status" value="1"/>
</dbReference>
<dbReference type="InterPro" id="IPR006115">
    <property type="entry name" value="6PGDH_NADP-bd"/>
</dbReference>
<dbReference type="InterPro" id="IPR036291">
    <property type="entry name" value="NAD(P)-bd_dom_sf"/>
</dbReference>
<gene>
    <name evidence="2" type="ORF">TASK_LOCUS2218</name>
</gene>
<feature type="domain" description="6-phosphogluconate dehydrogenase NADP-binding" evidence="1">
    <location>
        <begin position="19"/>
        <end position="78"/>
    </location>
</feature>
<sequence>MLDHGFKVRRLMLDSCISEVCVFNRTVSKVDAFVCREGKRQNLCGARTAAELVDCLAKPRKIIILVKAGQAVDDFIEILVNWLSTCINLVKIFLSENTLISQSLMWIYYLEVVSINNSLWPFFGHLVLLSHFLCLATLY</sequence>
<evidence type="ECO:0000259" key="1">
    <source>
        <dbReference type="Pfam" id="PF03446"/>
    </source>
</evidence>